<comment type="caution">
    <text evidence="1">The sequence shown here is derived from an EMBL/GenBank/DDBJ whole genome shotgun (WGS) entry which is preliminary data.</text>
</comment>
<gene>
    <name evidence="1" type="ORF">PSALAMII_LOCUS11606</name>
</gene>
<dbReference type="OrthoDB" id="4349275at2759"/>
<name>A0A9W4K6Z4_9EURO</name>
<dbReference type="AlphaFoldDB" id="A0A9W4K6Z4"/>
<accession>A0A9W4K6Z4</accession>
<evidence type="ECO:0000313" key="2">
    <source>
        <dbReference type="Proteomes" id="UP001152649"/>
    </source>
</evidence>
<evidence type="ECO:0000313" key="1">
    <source>
        <dbReference type="EMBL" id="CAG8431732.1"/>
    </source>
</evidence>
<protein>
    <submittedName>
        <fullName evidence="1">Uncharacterized protein</fullName>
    </submittedName>
</protein>
<organism evidence="1 2">
    <name type="scientific">Penicillium salamii</name>
    <dbReference type="NCBI Taxonomy" id="1612424"/>
    <lineage>
        <taxon>Eukaryota</taxon>
        <taxon>Fungi</taxon>
        <taxon>Dikarya</taxon>
        <taxon>Ascomycota</taxon>
        <taxon>Pezizomycotina</taxon>
        <taxon>Eurotiomycetes</taxon>
        <taxon>Eurotiomycetidae</taxon>
        <taxon>Eurotiales</taxon>
        <taxon>Aspergillaceae</taxon>
        <taxon>Penicillium</taxon>
    </lineage>
</organism>
<proteinExistence type="predicted"/>
<dbReference type="EMBL" id="CAJVPG010000472">
    <property type="protein sequence ID" value="CAG8431732.1"/>
    <property type="molecule type" value="Genomic_DNA"/>
</dbReference>
<reference evidence="1" key="1">
    <citation type="submission" date="2021-07" db="EMBL/GenBank/DDBJ databases">
        <authorList>
            <person name="Branca A.L. A."/>
        </authorList>
    </citation>
    <scope>NUCLEOTIDE SEQUENCE</scope>
</reference>
<dbReference type="Proteomes" id="UP001152649">
    <property type="component" value="Unassembled WGS sequence"/>
</dbReference>
<sequence>MDGVPRYAHATACLPACHDSLCHLPCFPLSTETTIGHLPRIEYCFYPSLNSVYFLGWTGPDILSPSTCADDIFFHLSTFHLPNKVDWADIRLYVLSNVTDELVAVCPFFLPRVESMLGNLPRVRKLVQDMIASHDVGELRFRLSIRPRYREEPDFQGARRTLDSDIRPVVPLSPRDPYLFVGNVVEDFVRYDMRPIR</sequence>
<keyword evidence="2" id="KW-1185">Reference proteome</keyword>